<dbReference type="EMBL" id="OZ021741">
    <property type="protein sequence ID" value="CAK9325908.1"/>
    <property type="molecule type" value="Genomic_DNA"/>
</dbReference>
<dbReference type="Pfam" id="PF03547">
    <property type="entry name" value="Mem_trans"/>
    <property type="match status" value="1"/>
</dbReference>
<evidence type="ECO:0000256" key="4">
    <source>
        <dbReference type="ARBA" id="ARBA00022692"/>
    </source>
</evidence>
<evidence type="ECO:0000256" key="7">
    <source>
        <dbReference type="ARBA" id="ARBA00023294"/>
    </source>
</evidence>
<evidence type="ECO:0000256" key="1">
    <source>
        <dbReference type="ARBA" id="ARBA00004141"/>
    </source>
</evidence>
<evidence type="ECO:0000256" key="8">
    <source>
        <dbReference type="SAM" id="Phobius"/>
    </source>
</evidence>
<comment type="similarity">
    <text evidence="2">Belongs to the auxin efflux carrier (TC 2.A.69.1) family.</text>
</comment>
<evidence type="ECO:0000256" key="2">
    <source>
        <dbReference type="ARBA" id="ARBA00009177"/>
    </source>
</evidence>
<keyword evidence="10" id="KW-1185">Reference proteome</keyword>
<sequence>MMIRWGNLNKVLEATVPLYFVLILGYASGKCKIFSIQDHDAIDKFVRSFTLPFFSFQFISQVDPFHFNYRFLAADVISKLLILILLALWANYCPKGSYDWSITSFSLSSLTNSLVIGVPLAKVLYGQMAVDIVVQARI</sequence>
<organism evidence="9 10">
    <name type="scientific">Citrullus colocynthis</name>
    <name type="common">colocynth</name>
    <dbReference type="NCBI Taxonomy" id="252529"/>
    <lineage>
        <taxon>Eukaryota</taxon>
        <taxon>Viridiplantae</taxon>
        <taxon>Streptophyta</taxon>
        <taxon>Embryophyta</taxon>
        <taxon>Tracheophyta</taxon>
        <taxon>Spermatophyta</taxon>
        <taxon>Magnoliopsida</taxon>
        <taxon>eudicotyledons</taxon>
        <taxon>Gunneridae</taxon>
        <taxon>Pentapetalae</taxon>
        <taxon>rosids</taxon>
        <taxon>fabids</taxon>
        <taxon>Cucurbitales</taxon>
        <taxon>Cucurbitaceae</taxon>
        <taxon>Benincaseae</taxon>
        <taxon>Citrullus</taxon>
    </lineage>
</organism>
<proteinExistence type="inferred from homology"/>
<evidence type="ECO:0000313" key="10">
    <source>
        <dbReference type="Proteomes" id="UP001642487"/>
    </source>
</evidence>
<evidence type="ECO:0008006" key="11">
    <source>
        <dbReference type="Google" id="ProtNLM"/>
    </source>
</evidence>
<evidence type="ECO:0000256" key="5">
    <source>
        <dbReference type="ARBA" id="ARBA00022989"/>
    </source>
</evidence>
<evidence type="ECO:0000256" key="6">
    <source>
        <dbReference type="ARBA" id="ARBA00023136"/>
    </source>
</evidence>
<comment type="subcellular location">
    <subcellularLocation>
        <location evidence="1">Membrane</location>
        <topology evidence="1">Multi-pass membrane protein</topology>
    </subcellularLocation>
</comment>
<gene>
    <name evidence="9" type="ORF">CITCOLO1_LOCUS18184</name>
</gene>
<reference evidence="9 10" key="1">
    <citation type="submission" date="2024-03" db="EMBL/GenBank/DDBJ databases">
        <authorList>
            <person name="Gkanogiannis A."/>
            <person name="Becerra Lopez-Lavalle L."/>
        </authorList>
    </citation>
    <scope>NUCLEOTIDE SEQUENCE [LARGE SCALE GENOMIC DNA]</scope>
</reference>
<keyword evidence="3" id="KW-0813">Transport</keyword>
<feature type="transmembrane region" description="Helical" evidence="8">
    <location>
        <begin position="102"/>
        <end position="125"/>
    </location>
</feature>
<dbReference type="PANTHER" id="PTHR31752:SF2">
    <property type="entry name" value="AUXIN EFFLUX CARRIER COMPONENT 5"/>
    <property type="match status" value="1"/>
</dbReference>
<dbReference type="InterPro" id="IPR004776">
    <property type="entry name" value="Mem_transp_PIN-like"/>
</dbReference>
<accession>A0ABP0YZE9</accession>
<dbReference type="Proteomes" id="UP001642487">
    <property type="component" value="Chromosome 7"/>
</dbReference>
<name>A0ABP0YZE9_9ROSI</name>
<feature type="transmembrane region" description="Helical" evidence="8">
    <location>
        <begin position="69"/>
        <end position="90"/>
    </location>
</feature>
<keyword evidence="5 8" id="KW-1133">Transmembrane helix</keyword>
<dbReference type="InterPro" id="IPR051107">
    <property type="entry name" value="Auxin_Efflux_Carrier"/>
</dbReference>
<dbReference type="PANTHER" id="PTHR31752">
    <property type="entry name" value="AUXIN EFFLUX CARRIER COMPONENT 1B-RELATED"/>
    <property type="match status" value="1"/>
</dbReference>
<keyword evidence="7" id="KW-0927">Auxin signaling pathway</keyword>
<evidence type="ECO:0000313" key="9">
    <source>
        <dbReference type="EMBL" id="CAK9325908.1"/>
    </source>
</evidence>
<keyword evidence="6 8" id="KW-0472">Membrane</keyword>
<evidence type="ECO:0000256" key="3">
    <source>
        <dbReference type="ARBA" id="ARBA00022448"/>
    </source>
</evidence>
<keyword evidence="4 8" id="KW-0812">Transmembrane</keyword>
<protein>
    <recommendedName>
        <fullName evidence="11">PIN-like protein</fullName>
    </recommendedName>
</protein>